<sequence>MMGGMKTTSPKKPLCLLLVALADEYKALLHERFELIDAPTAALRAAAIAQRGAEIELVLSNGATGLRAEEMDAMPRLRLAAAQGAGYENLDVAAAKARGLAVCNGAGTNDSCVADHTLALLLASVRALPQQDRALREGLWRDALPLRPSLNGRRLGVLGLGTIGRKIALRAQAFEMQIGYHNRRPRPDAAADWAYFDSPRALAEWADYLVVAAPGGADTRHIVNAEVLAALGPQGHLVNIARGSLVDTAALAEALAAGRLAGAALDVYESEPRPPEALLGFANVVLTPHIAGWSPEAIRATVELFIANVQALDQGQPLLTPL</sequence>
<dbReference type="FunFam" id="3.40.50.720:FF:000213">
    <property type="entry name" value="Putative 2-hydroxyacid dehydrogenase"/>
    <property type="match status" value="1"/>
</dbReference>
<dbReference type="GO" id="GO:0005829">
    <property type="term" value="C:cytosol"/>
    <property type="evidence" value="ECO:0007669"/>
    <property type="project" value="TreeGrafter"/>
</dbReference>
<dbReference type="Pfam" id="PF00389">
    <property type="entry name" value="2-Hacid_dh"/>
    <property type="match status" value="1"/>
</dbReference>
<evidence type="ECO:0000313" key="8">
    <source>
        <dbReference type="Proteomes" id="UP000295357"/>
    </source>
</evidence>
<evidence type="ECO:0000259" key="5">
    <source>
        <dbReference type="Pfam" id="PF00389"/>
    </source>
</evidence>
<keyword evidence="8" id="KW-1185">Reference proteome</keyword>
<dbReference type="SUPFAM" id="SSF52283">
    <property type="entry name" value="Formate/glycerate dehydrogenase catalytic domain-like"/>
    <property type="match status" value="1"/>
</dbReference>
<accession>A0A4R6NB32</accession>
<gene>
    <name evidence="7" type="ORF">DFR39_101463</name>
</gene>
<dbReference type="Pfam" id="PF02826">
    <property type="entry name" value="2-Hacid_dh_C"/>
    <property type="match status" value="1"/>
</dbReference>
<dbReference type="GO" id="GO:0030267">
    <property type="term" value="F:glyoxylate reductase (NADPH) activity"/>
    <property type="evidence" value="ECO:0007669"/>
    <property type="project" value="TreeGrafter"/>
</dbReference>
<feature type="domain" description="D-isomer specific 2-hydroxyacid dehydrogenase catalytic" evidence="5">
    <location>
        <begin position="18"/>
        <end position="319"/>
    </location>
</feature>
<dbReference type="InterPro" id="IPR006139">
    <property type="entry name" value="D-isomer_2_OHA_DH_cat_dom"/>
</dbReference>
<dbReference type="SUPFAM" id="SSF51735">
    <property type="entry name" value="NAD(P)-binding Rossmann-fold domains"/>
    <property type="match status" value="1"/>
</dbReference>
<keyword evidence="2 4" id="KW-0560">Oxidoreductase</keyword>
<dbReference type="Proteomes" id="UP000295357">
    <property type="component" value="Unassembled WGS sequence"/>
</dbReference>
<evidence type="ECO:0008006" key="9">
    <source>
        <dbReference type="Google" id="ProtNLM"/>
    </source>
</evidence>
<feature type="domain" description="D-isomer specific 2-hydroxyacid dehydrogenase NAD-binding" evidence="6">
    <location>
        <begin position="118"/>
        <end position="291"/>
    </location>
</feature>
<comment type="similarity">
    <text evidence="4">Belongs to the D-isomer specific 2-hydroxyacid dehydrogenase family.</text>
</comment>
<evidence type="ECO:0000256" key="2">
    <source>
        <dbReference type="ARBA" id="ARBA00023002"/>
    </source>
</evidence>
<evidence type="ECO:0000256" key="1">
    <source>
        <dbReference type="ARBA" id="ARBA00022857"/>
    </source>
</evidence>
<dbReference type="GO" id="GO:0051287">
    <property type="term" value="F:NAD binding"/>
    <property type="evidence" value="ECO:0007669"/>
    <property type="project" value="InterPro"/>
</dbReference>
<evidence type="ECO:0000313" key="7">
    <source>
        <dbReference type="EMBL" id="TDP12989.1"/>
    </source>
</evidence>
<comment type="caution">
    <text evidence="7">The sequence shown here is derived from an EMBL/GenBank/DDBJ whole genome shotgun (WGS) entry which is preliminary data.</text>
</comment>
<dbReference type="EMBL" id="SNXE01000001">
    <property type="protein sequence ID" value="TDP12989.1"/>
    <property type="molecule type" value="Genomic_DNA"/>
</dbReference>
<keyword evidence="1" id="KW-0521">NADP</keyword>
<keyword evidence="3" id="KW-0520">NAD</keyword>
<dbReference type="PANTHER" id="PTHR10996:SF178">
    <property type="entry name" value="2-HYDROXYACID DEHYDROGENASE YGL185C-RELATED"/>
    <property type="match status" value="1"/>
</dbReference>
<dbReference type="InterPro" id="IPR050223">
    <property type="entry name" value="D-isomer_2-hydroxyacid_DH"/>
</dbReference>
<dbReference type="AlphaFoldDB" id="A0A4R6NB32"/>
<protein>
    <recommendedName>
        <fullName evidence="9">Lactate dehydrogenase-like 2-hydroxyacid dehydrogenase</fullName>
    </recommendedName>
</protein>
<dbReference type="PANTHER" id="PTHR10996">
    <property type="entry name" value="2-HYDROXYACID DEHYDROGENASE-RELATED"/>
    <property type="match status" value="1"/>
</dbReference>
<evidence type="ECO:0000259" key="6">
    <source>
        <dbReference type="Pfam" id="PF02826"/>
    </source>
</evidence>
<reference evidence="7 8" key="1">
    <citation type="submission" date="2019-03" db="EMBL/GenBank/DDBJ databases">
        <title>Genomic Encyclopedia of Type Strains, Phase IV (KMG-IV): sequencing the most valuable type-strain genomes for metagenomic binning, comparative biology and taxonomic classification.</title>
        <authorList>
            <person name="Goeker M."/>
        </authorList>
    </citation>
    <scope>NUCLEOTIDE SEQUENCE [LARGE SCALE GENOMIC DNA]</scope>
    <source>
        <strain evidence="7 8">DSM 25082</strain>
    </source>
</reference>
<dbReference type="InterPro" id="IPR036291">
    <property type="entry name" value="NAD(P)-bd_dom_sf"/>
</dbReference>
<evidence type="ECO:0000256" key="4">
    <source>
        <dbReference type="RuleBase" id="RU003719"/>
    </source>
</evidence>
<proteinExistence type="inferred from homology"/>
<organism evidence="7 8">
    <name type="scientific">Roseateles asaccharophilus</name>
    <dbReference type="NCBI Taxonomy" id="582607"/>
    <lineage>
        <taxon>Bacteria</taxon>
        <taxon>Pseudomonadati</taxon>
        <taxon>Pseudomonadota</taxon>
        <taxon>Betaproteobacteria</taxon>
        <taxon>Burkholderiales</taxon>
        <taxon>Sphaerotilaceae</taxon>
        <taxon>Roseateles</taxon>
    </lineage>
</organism>
<evidence type="ECO:0000256" key="3">
    <source>
        <dbReference type="ARBA" id="ARBA00023027"/>
    </source>
</evidence>
<dbReference type="Gene3D" id="3.40.50.720">
    <property type="entry name" value="NAD(P)-binding Rossmann-like Domain"/>
    <property type="match status" value="2"/>
</dbReference>
<dbReference type="InterPro" id="IPR006140">
    <property type="entry name" value="D-isomer_DH_NAD-bd"/>
</dbReference>
<dbReference type="GO" id="GO:0016618">
    <property type="term" value="F:hydroxypyruvate reductase [NAD(P)H] activity"/>
    <property type="evidence" value="ECO:0007669"/>
    <property type="project" value="TreeGrafter"/>
</dbReference>
<name>A0A4R6NB32_9BURK</name>